<name>A0A160TYC2_9ZZZZ</name>
<protein>
    <submittedName>
        <fullName evidence="2">Probable methyltransferase protein</fullName>
    </submittedName>
</protein>
<dbReference type="InterPro" id="IPR041698">
    <property type="entry name" value="Methyltransf_25"/>
</dbReference>
<dbReference type="SUPFAM" id="SSF53335">
    <property type="entry name" value="S-adenosyl-L-methionine-dependent methyltransferases"/>
    <property type="match status" value="1"/>
</dbReference>
<dbReference type="CDD" id="cd02440">
    <property type="entry name" value="AdoMet_MTases"/>
    <property type="match status" value="1"/>
</dbReference>
<evidence type="ECO:0000259" key="1">
    <source>
        <dbReference type="Pfam" id="PF13649"/>
    </source>
</evidence>
<gene>
    <name evidence="2" type="ORF">MGWOODY_XGa2192</name>
</gene>
<dbReference type="InterPro" id="IPR029063">
    <property type="entry name" value="SAM-dependent_MTases_sf"/>
</dbReference>
<accession>A0A160TYC2</accession>
<dbReference type="Gene3D" id="3.40.50.150">
    <property type="entry name" value="Vaccinia Virus protein VP39"/>
    <property type="match status" value="1"/>
</dbReference>
<organism evidence="2">
    <name type="scientific">hydrothermal vent metagenome</name>
    <dbReference type="NCBI Taxonomy" id="652676"/>
    <lineage>
        <taxon>unclassified sequences</taxon>
        <taxon>metagenomes</taxon>
        <taxon>ecological metagenomes</taxon>
    </lineage>
</organism>
<proteinExistence type="predicted"/>
<sequence length="219" mass="25014">MIEEMQHYYDRRAEIYDTSMGYDNPDTVTQLQPVIEHICREMSGKKVLELACGPCFWTQFTAAVAESIVACDFNNSTLSQARHKDLPWERVSLQQADAYDLKTLTGSFSAAMAVDWLAHVPYARMHPFLDGLHAVLNVGARVVFCDQLPKSEPTDGDHDADGNFIVVRQLPDGSRYRVIKHYLSDNQIQDIFGRYDDNVQIIRFPNCRRIIVSYHIQNG</sequence>
<dbReference type="EMBL" id="CZRL01000120">
    <property type="protein sequence ID" value="CUS55124.1"/>
    <property type="molecule type" value="Genomic_DNA"/>
</dbReference>
<keyword evidence="2" id="KW-0808">Transferase</keyword>
<dbReference type="AlphaFoldDB" id="A0A160TYC2"/>
<evidence type="ECO:0000313" key="2">
    <source>
        <dbReference type="EMBL" id="CUS55124.1"/>
    </source>
</evidence>
<dbReference type="GO" id="GO:0032259">
    <property type="term" value="P:methylation"/>
    <property type="evidence" value="ECO:0007669"/>
    <property type="project" value="UniProtKB-KW"/>
</dbReference>
<feature type="domain" description="Methyltransferase" evidence="1">
    <location>
        <begin position="47"/>
        <end position="138"/>
    </location>
</feature>
<keyword evidence="2" id="KW-0489">Methyltransferase</keyword>
<dbReference type="GO" id="GO:0008168">
    <property type="term" value="F:methyltransferase activity"/>
    <property type="evidence" value="ECO:0007669"/>
    <property type="project" value="UniProtKB-KW"/>
</dbReference>
<dbReference type="Pfam" id="PF13649">
    <property type="entry name" value="Methyltransf_25"/>
    <property type="match status" value="1"/>
</dbReference>
<reference evidence="2" key="1">
    <citation type="submission" date="2015-10" db="EMBL/GenBank/DDBJ databases">
        <authorList>
            <person name="Gilbert D.G."/>
        </authorList>
    </citation>
    <scope>NUCLEOTIDE SEQUENCE</scope>
</reference>